<dbReference type="EMBL" id="PYAL01000001">
    <property type="protein sequence ID" value="RXN93168.1"/>
    <property type="molecule type" value="Genomic_DNA"/>
</dbReference>
<dbReference type="Proteomes" id="UP000290849">
    <property type="component" value="Unassembled WGS sequence"/>
</dbReference>
<dbReference type="AlphaFoldDB" id="A0A4Q1HQ38"/>
<evidence type="ECO:0008006" key="4">
    <source>
        <dbReference type="Google" id="ProtNLM"/>
    </source>
</evidence>
<gene>
    <name evidence="2" type="ORF">C7R54_05535</name>
</gene>
<name>A0A4Q1HQ38_9BURK</name>
<evidence type="ECO:0000313" key="3">
    <source>
        <dbReference type="Proteomes" id="UP000290849"/>
    </source>
</evidence>
<dbReference type="OrthoDB" id="8640857at2"/>
<protein>
    <recommendedName>
        <fullName evidence="4">Toxin CptA</fullName>
    </recommendedName>
</protein>
<keyword evidence="3" id="KW-1185">Reference proteome</keyword>
<feature type="region of interest" description="Disordered" evidence="1">
    <location>
        <begin position="157"/>
        <end position="176"/>
    </location>
</feature>
<dbReference type="RefSeq" id="WP_129149126.1">
    <property type="nucleotide sequence ID" value="NZ_JBHSDO010000006.1"/>
</dbReference>
<evidence type="ECO:0000256" key="1">
    <source>
        <dbReference type="SAM" id="MobiDB-lite"/>
    </source>
</evidence>
<evidence type="ECO:0000313" key="2">
    <source>
        <dbReference type="EMBL" id="RXN93168.1"/>
    </source>
</evidence>
<comment type="caution">
    <text evidence="2">The sequence shown here is derived from an EMBL/GenBank/DDBJ whole genome shotgun (WGS) entry which is preliminary data.</text>
</comment>
<sequence length="176" mass="19045">MSAGEHSGWTLRVPVLRPRWVVLAEPVMRCLGGAAAACALCWLGLPAGSACLLALAAVAGAATSARARKPAVRALRYTADHALYVRQPWGWRPLALRAVARGWRCLALQGDLPAPLSPRVGPWRARRVSFTVWQDALPAPAWRRLSLLSHRNLRRARVRGRQAPRTPTAAGETGTA</sequence>
<proteinExistence type="predicted"/>
<accession>A0A4Q1HQ38</accession>
<reference evidence="2 3" key="1">
    <citation type="journal article" date="2017" name="Int. J. Syst. Evol. Microbiol.">
        <title>Achromobacter aloeverae sp. nov., isolated from the root of Aloe vera (L.) Burm.f.</title>
        <authorList>
            <person name="Kuncharoen N."/>
            <person name="Muramatsu Y."/>
            <person name="Shibata C."/>
            <person name="Kamakura Y."/>
            <person name="Nakagawa Y."/>
            <person name="Tanasupawat S."/>
        </authorList>
    </citation>
    <scope>NUCLEOTIDE SEQUENCE [LARGE SCALE GENOMIC DNA]</scope>
    <source>
        <strain evidence="2 3">AVA-1</strain>
    </source>
</reference>
<organism evidence="2 3">
    <name type="scientific">Achromobacter aloeverae</name>
    <dbReference type="NCBI Taxonomy" id="1750518"/>
    <lineage>
        <taxon>Bacteria</taxon>
        <taxon>Pseudomonadati</taxon>
        <taxon>Pseudomonadota</taxon>
        <taxon>Betaproteobacteria</taxon>
        <taxon>Burkholderiales</taxon>
        <taxon>Alcaligenaceae</taxon>
        <taxon>Achromobacter</taxon>
    </lineage>
</organism>